<dbReference type="InterPro" id="IPR052017">
    <property type="entry name" value="TSUP"/>
</dbReference>
<keyword evidence="7 8" id="KW-0472">Membrane</keyword>
<evidence type="ECO:0000256" key="5">
    <source>
        <dbReference type="ARBA" id="ARBA00022692"/>
    </source>
</evidence>
<feature type="transmembrane region" description="Helical" evidence="8">
    <location>
        <begin position="77"/>
        <end position="96"/>
    </location>
</feature>
<proteinExistence type="inferred from homology"/>
<keyword evidence="6 8" id="KW-1133">Transmembrane helix</keyword>
<evidence type="ECO:0000256" key="2">
    <source>
        <dbReference type="ARBA" id="ARBA00009142"/>
    </source>
</evidence>
<gene>
    <name evidence="9" type="ORF">PLANPX_2172</name>
</gene>
<feature type="transmembrane region" description="Helical" evidence="8">
    <location>
        <begin position="172"/>
        <end position="194"/>
    </location>
</feature>
<feature type="transmembrane region" description="Helical" evidence="8">
    <location>
        <begin position="12"/>
        <end position="29"/>
    </location>
</feature>
<comment type="similarity">
    <text evidence="2 8">Belongs to the 4-toluene sulfonate uptake permease (TSUP) (TC 2.A.102) family.</text>
</comment>
<evidence type="ECO:0000256" key="8">
    <source>
        <dbReference type="RuleBase" id="RU363041"/>
    </source>
</evidence>
<dbReference type="AlphaFoldDB" id="A0A5K7X7H5"/>
<protein>
    <recommendedName>
        <fullName evidence="8">Probable membrane transporter protein</fullName>
    </recommendedName>
</protein>
<evidence type="ECO:0000256" key="7">
    <source>
        <dbReference type="ARBA" id="ARBA00023136"/>
    </source>
</evidence>
<evidence type="ECO:0000256" key="4">
    <source>
        <dbReference type="ARBA" id="ARBA00022475"/>
    </source>
</evidence>
<comment type="subcellular location">
    <subcellularLocation>
        <location evidence="1 8">Cell membrane</location>
        <topology evidence="1 8">Multi-pass membrane protein</topology>
    </subcellularLocation>
</comment>
<feature type="transmembrane region" description="Helical" evidence="8">
    <location>
        <begin position="103"/>
        <end position="122"/>
    </location>
</feature>
<dbReference type="GO" id="GO:0005886">
    <property type="term" value="C:plasma membrane"/>
    <property type="evidence" value="ECO:0007669"/>
    <property type="project" value="UniProtKB-SubCell"/>
</dbReference>
<sequence>MHYSLEEFLTVAIVMTIGSVLQGAIGFASGLMGVPMLVLCGFSLVEATVINFVSTAVQNFTGAFQLWSHIEARDVTLPAILRCVGLPLGTLALAATPNLDQDLVKQIIGVVLLVSVLMLVAVRVRPRDSLGYGWIGLTFISSGFLMGFASIGGAPMVMYVNSLTWSAAKSRAFMFFCSAAIMPFMACALIWQFGEQLLKPAFLAVLILPPCLLGLWLGLTLGARLDKDRFRRLSYGLLLVVAIATILSPVVFNGR</sequence>
<feature type="transmembrane region" description="Helical" evidence="8">
    <location>
        <begin position="36"/>
        <end position="57"/>
    </location>
</feature>
<evidence type="ECO:0000313" key="9">
    <source>
        <dbReference type="EMBL" id="BBO32560.1"/>
    </source>
</evidence>
<dbReference type="PANTHER" id="PTHR30269:SF37">
    <property type="entry name" value="MEMBRANE TRANSPORTER PROTEIN"/>
    <property type="match status" value="1"/>
</dbReference>
<dbReference type="Proteomes" id="UP000326837">
    <property type="component" value="Chromosome"/>
</dbReference>
<feature type="transmembrane region" description="Helical" evidence="8">
    <location>
        <begin position="233"/>
        <end position="252"/>
    </location>
</feature>
<keyword evidence="5 8" id="KW-0812">Transmembrane</keyword>
<reference evidence="10" key="1">
    <citation type="submission" date="2019-10" db="EMBL/GenBank/DDBJ databases">
        <title>Lacipirellula parvula gen. nov., sp. nov., representing a lineage of planctomycetes widespread in freshwater anoxic habitats, and description of the family Lacipirellulaceae.</title>
        <authorList>
            <person name="Dedysh S.N."/>
            <person name="Kulichevskaya I.S."/>
            <person name="Beletsky A.V."/>
            <person name="Rakitin A.L."/>
            <person name="Mardanov A.V."/>
            <person name="Ivanova A.A."/>
            <person name="Saltykova V.X."/>
            <person name="Rijpstra W.I.C."/>
            <person name="Sinninghe Damste J.S."/>
            <person name="Ravin N.V."/>
        </authorList>
    </citation>
    <scope>NUCLEOTIDE SEQUENCE [LARGE SCALE GENOMIC DNA]</scope>
    <source>
        <strain evidence="10">PX69</strain>
    </source>
</reference>
<evidence type="ECO:0000256" key="3">
    <source>
        <dbReference type="ARBA" id="ARBA00022448"/>
    </source>
</evidence>
<evidence type="ECO:0000313" key="10">
    <source>
        <dbReference type="Proteomes" id="UP000326837"/>
    </source>
</evidence>
<dbReference type="Pfam" id="PF01925">
    <property type="entry name" value="TauE"/>
    <property type="match status" value="1"/>
</dbReference>
<accession>A0A5K7X7H5</accession>
<dbReference type="PANTHER" id="PTHR30269">
    <property type="entry name" value="TRANSMEMBRANE PROTEIN YFCA"/>
    <property type="match status" value="1"/>
</dbReference>
<dbReference type="RefSeq" id="WP_152098507.1">
    <property type="nucleotide sequence ID" value="NZ_AP021861.1"/>
</dbReference>
<keyword evidence="10" id="KW-1185">Reference proteome</keyword>
<organism evidence="9 10">
    <name type="scientific">Lacipirellula parvula</name>
    <dbReference type="NCBI Taxonomy" id="2650471"/>
    <lineage>
        <taxon>Bacteria</taxon>
        <taxon>Pseudomonadati</taxon>
        <taxon>Planctomycetota</taxon>
        <taxon>Planctomycetia</taxon>
        <taxon>Pirellulales</taxon>
        <taxon>Lacipirellulaceae</taxon>
        <taxon>Lacipirellula</taxon>
    </lineage>
</organism>
<evidence type="ECO:0000256" key="6">
    <source>
        <dbReference type="ARBA" id="ARBA00022989"/>
    </source>
</evidence>
<keyword evidence="4 8" id="KW-1003">Cell membrane</keyword>
<dbReference type="KEGG" id="lpav:PLANPX_2172"/>
<keyword evidence="3" id="KW-0813">Transport</keyword>
<dbReference type="InterPro" id="IPR002781">
    <property type="entry name" value="TM_pro_TauE-like"/>
</dbReference>
<dbReference type="EMBL" id="AP021861">
    <property type="protein sequence ID" value="BBO32560.1"/>
    <property type="molecule type" value="Genomic_DNA"/>
</dbReference>
<name>A0A5K7X7H5_9BACT</name>
<evidence type="ECO:0000256" key="1">
    <source>
        <dbReference type="ARBA" id="ARBA00004651"/>
    </source>
</evidence>
<feature type="transmembrane region" description="Helical" evidence="8">
    <location>
        <begin position="134"/>
        <end position="160"/>
    </location>
</feature>
<feature type="transmembrane region" description="Helical" evidence="8">
    <location>
        <begin position="200"/>
        <end position="221"/>
    </location>
</feature>